<comment type="caution">
    <text evidence="2">The sequence shown here is derived from an EMBL/GenBank/DDBJ whole genome shotgun (WGS) entry which is preliminary data.</text>
</comment>
<protein>
    <recommendedName>
        <fullName evidence="4">YfhO family protein</fullName>
    </recommendedName>
</protein>
<dbReference type="OrthoDB" id="9772884at2"/>
<feature type="transmembrane region" description="Helical" evidence="1">
    <location>
        <begin position="900"/>
        <end position="922"/>
    </location>
</feature>
<evidence type="ECO:0000313" key="2">
    <source>
        <dbReference type="EMBL" id="PZE20810.1"/>
    </source>
</evidence>
<dbReference type="AlphaFoldDB" id="A0A2W1NAY4"/>
<feature type="transmembrane region" description="Helical" evidence="1">
    <location>
        <begin position="121"/>
        <end position="138"/>
    </location>
</feature>
<evidence type="ECO:0008006" key="4">
    <source>
        <dbReference type="Google" id="ProtNLM"/>
    </source>
</evidence>
<proteinExistence type="predicted"/>
<feature type="transmembrane region" description="Helical" evidence="1">
    <location>
        <begin position="392"/>
        <end position="411"/>
    </location>
</feature>
<dbReference type="PANTHER" id="PTHR38454:SF1">
    <property type="entry name" value="INTEGRAL MEMBRANE PROTEIN"/>
    <property type="match status" value="1"/>
</dbReference>
<feature type="transmembrane region" description="Helical" evidence="1">
    <location>
        <begin position="296"/>
        <end position="313"/>
    </location>
</feature>
<dbReference type="Pfam" id="PF09586">
    <property type="entry name" value="YfhO"/>
    <property type="match status" value="1"/>
</dbReference>
<keyword evidence="1" id="KW-0812">Transmembrane</keyword>
<dbReference type="EMBL" id="NHRJ02000005">
    <property type="protein sequence ID" value="PZE20810.1"/>
    <property type="molecule type" value="Genomic_DNA"/>
</dbReference>
<feature type="transmembrane region" description="Helical" evidence="1">
    <location>
        <begin position="215"/>
        <end position="238"/>
    </location>
</feature>
<dbReference type="InterPro" id="IPR018580">
    <property type="entry name" value="Uncharacterised_YfhO"/>
</dbReference>
<reference evidence="2" key="1">
    <citation type="submission" date="2018-06" db="EMBL/GenBank/DDBJ databases">
        <title>Paenibacillus xerothermodurans sp. nov. an extremely dry heat resistant spore forming bacterium isolated from the soil of Cape Canaveral, Florida.</title>
        <authorList>
            <person name="Seuylemezian A."/>
            <person name="Kaur N."/>
            <person name="Patil P."/>
            <person name="Patil P."/>
            <person name="Mayilraj S."/>
            <person name="Vaishampayan P."/>
        </authorList>
    </citation>
    <scope>NUCLEOTIDE SEQUENCE [LARGE SCALE GENOMIC DNA]</scope>
    <source>
        <strain evidence="2">ATCC 27380</strain>
    </source>
</reference>
<feature type="transmembrane region" description="Helical" evidence="1">
    <location>
        <begin position="20"/>
        <end position="39"/>
    </location>
</feature>
<organism evidence="2 3">
    <name type="scientific">Paenibacillus xerothermodurans</name>
    <dbReference type="NCBI Taxonomy" id="1977292"/>
    <lineage>
        <taxon>Bacteria</taxon>
        <taxon>Bacillati</taxon>
        <taxon>Bacillota</taxon>
        <taxon>Bacilli</taxon>
        <taxon>Bacillales</taxon>
        <taxon>Paenibacillaceae</taxon>
        <taxon>Paenibacillus</taxon>
    </lineage>
</organism>
<keyword evidence="3" id="KW-1185">Reference proteome</keyword>
<feature type="transmembrane region" description="Helical" evidence="1">
    <location>
        <begin position="459"/>
        <end position="478"/>
    </location>
</feature>
<dbReference type="RefSeq" id="WP_089200181.1">
    <property type="nucleotide sequence ID" value="NZ_NHRJ02000005.1"/>
</dbReference>
<evidence type="ECO:0000256" key="1">
    <source>
        <dbReference type="SAM" id="Phobius"/>
    </source>
</evidence>
<sequence length="942" mass="106107">MKNIAWQSKSISFNGVKHSIFILAFYSLLFTAFFSPVLFSNRYLSPGDSFIQSIPAFTWNLDLWNMYLFSGFPQFADPQAMMWYMPRLLFNALSFNLFIVSAYVFAGSFMYGYVFHLTRSIFVSLFAGITFSMSGFFMAHLGHVNMIHAACWLPLLLLGLEKMKALKGSRFWFLITALAVVNIILAGHPQIMFYCLALSALYLCFLSYHHKKVEWTYFITSSFAVMAGILIAGVQLIPTFELSGLSVRSTMTYSMFNEYSLPLKQVFILFFPYLFGGLGENLYGAGYFGRWNLTEISSYVGWLPMLLASVAIFSRQIFRNKLLSFWAVIMAVSFVLSLGDATFLSKVMFHVPGYNLFRAPARNLLEFCFAISVLGAFGLHKILNFDLQRRKILLGHVVFVAFVLSTIILNYNDLVEKAKEKGVMLSVDPFSNIAITIPLLFLLLSLGVFLMLKPNQGAAAVLCIVVLICDLSSFGWFYEWRFATPEATAIEHKEGQASPHSRVVIPESVDLHNVNLTPNTNQMSNIMSVNGYNPLLLKSYHSFVNMETRGSIDRSRWNNTVIDLLAGKYIYVSDPPQTVVGDQLEFSDVPLNLHLSKNNVSTLTFNVNNFGADQIGIIARLSNSVGLTDNVEVAKIHIVYADDDLETKTLLAGKDVSEWAYDRSDVKTAVQHSRAAVYNSFEIKDATLGETFLGHNYHTVKVLTKDKPVRSMSVVINDIPEVYLDISSISLFNSAEKVSYQANINDTLFSDNARWVKHDLSATSNIIQYENKMALPMVRSVRDIQYYSKDEILNIITNNRLPNGEPLNIASTALLSEQPEFDGIITANSNLELIDDDNDFKLIRSNHASPSFVVISNVNYPGWKAYIDGIETKVYETDYLLQGVYIPAGNHTIEMRFEPVSFKIGVICLLLGLFCIIGYVVFQTVYYNKKPKGLNSNGSHFR</sequence>
<name>A0A2W1NAY4_PAEXE</name>
<feature type="transmembrane region" description="Helical" evidence="1">
    <location>
        <begin position="364"/>
        <end position="380"/>
    </location>
</feature>
<feature type="transmembrane region" description="Helical" evidence="1">
    <location>
        <begin position="88"/>
        <end position="114"/>
    </location>
</feature>
<dbReference type="PANTHER" id="PTHR38454">
    <property type="entry name" value="INTEGRAL MEMBRANE PROTEIN-RELATED"/>
    <property type="match status" value="1"/>
</dbReference>
<dbReference type="Proteomes" id="UP000214746">
    <property type="component" value="Unassembled WGS sequence"/>
</dbReference>
<accession>A0A2W1NAY4</accession>
<keyword evidence="1" id="KW-1133">Transmembrane helix</keyword>
<feature type="transmembrane region" description="Helical" evidence="1">
    <location>
        <begin position="325"/>
        <end position="344"/>
    </location>
</feature>
<keyword evidence="1" id="KW-0472">Membrane</keyword>
<feature type="transmembrane region" description="Helical" evidence="1">
    <location>
        <begin position="172"/>
        <end position="203"/>
    </location>
</feature>
<gene>
    <name evidence="2" type="ORF">CBW46_011695</name>
</gene>
<evidence type="ECO:0000313" key="3">
    <source>
        <dbReference type="Proteomes" id="UP000214746"/>
    </source>
</evidence>
<feature type="transmembrane region" description="Helical" evidence="1">
    <location>
        <begin position="431"/>
        <end position="452"/>
    </location>
</feature>